<comment type="cofactor">
    <cofactor evidence="2">
        <name>Fe cation</name>
        <dbReference type="ChEBI" id="CHEBI:24875"/>
    </cofactor>
    <text evidence="2">Binds 1 Fe cation per subunit.</text>
</comment>
<dbReference type="Proteomes" id="UP001295469">
    <property type="component" value="Chromosome C08"/>
</dbReference>
<feature type="binding site" evidence="2">
    <location>
        <position position="128"/>
    </location>
    <ligand>
        <name>Fe cation</name>
        <dbReference type="ChEBI" id="CHEBI:24875"/>
    </ligand>
</feature>
<gene>
    <name evidence="7" type="primary">BnaC08g48920D</name>
    <name evidence="6" type="ORF">DARMORV10_C08P34340.1</name>
    <name evidence="7" type="ORF">GSBRNA2T00022284001</name>
</gene>
<keyword evidence="2" id="KW-0479">Metal-binding</keyword>
<feature type="domain" description="Pirin N-terminal" evidence="4">
    <location>
        <begin position="61"/>
        <end position="142"/>
    </location>
</feature>
<evidence type="ECO:0000256" key="2">
    <source>
        <dbReference type="PIRSR" id="PIRSR006232-1"/>
    </source>
</evidence>
<keyword evidence="2" id="KW-0408">Iron</keyword>
<evidence type="ECO:0000259" key="5">
    <source>
        <dbReference type="Pfam" id="PF05726"/>
    </source>
</evidence>
<feature type="binding site" evidence="2">
    <location>
        <position position="126"/>
    </location>
    <ligand>
        <name>Fe cation</name>
        <dbReference type="ChEBI" id="CHEBI:24875"/>
    </ligand>
</feature>
<dbReference type="Proteomes" id="UP000028999">
    <property type="component" value="Unassembled WGS sequence"/>
</dbReference>
<dbReference type="Pfam" id="PF05726">
    <property type="entry name" value="Pirin_C"/>
    <property type="match status" value="1"/>
</dbReference>
<dbReference type="CDD" id="cd02909">
    <property type="entry name" value="cupin_pirin_N"/>
    <property type="match status" value="1"/>
</dbReference>
<feature type="domain" description="Pirin C-terminal" evidence="5">
    <location>
        <begin position="196"/>
        <end position="302"/>
    </location>
</feature>
<sequence>MEVEGEENIQRTTSSFIITMSASCDSDRVTRQVIKNVLAKLQKEGEGALVRNGITEIHQALLDPFVLLVDFSFSRTAGFAKHPHRGFESVTYMLQGGIIHKYFKGHESTIKAGDVQWMTAGRGIIHSEFPEEEVNNGLQLWINLPSIHRMIEPKNLELSSLEIPRAEKDGVEVKVIAGDSLGIKSPYYTTTPIMFLDFTLKPGSQTHQTVPESWTAFAYILEGDEGVFGSLNSLAIQAHYVVVFGPGDLVSVWNKSTSRALRFLLIAGEPIGEPLVQCGPFVMSSQDEIDMAFEDYRNAKNGFELAKSS</sequence>
<dbReference type="EMBL" id="HG994372">
    <property type="protein sequence ID" value="CAF2112913.1"/>
    <property type="molecule type" value="Genomic_DNA"/>
</dbReference>
<dbReference type="InterPro" id="IPR012093">
    <property type="entry name" value="Pirin"/>
</dbReference>
<dbReference type="PANTHER" id="PTHR13903:SF22">
    <property type="entry name" value="PIRIN-1"/>
    <property type="match status" value="1"/>
</dbReference>
<evidence type="ECO:0000313" key="7">
    <source>
        <dbReference type="EMBL" id="CDY57499.1"/>
    </source>
</evidence>
<dbReference type="EMBL" id="LK033581">
    <property type="protein sequence ID" value="CDY57499.1"/>
    <property type="molecule type" value="Genomic_DNA"/>
</dbReference>
<organism evidence="7 8">
    <name type="scientific">Brassica napus</name>
    <name type="common">Rape</name>
    <dbReference type="NCBI Taxonomy" id="3708"/>
    <lineage>
        <taxon>Eukaryota</taxon>
        <taxon>Viridiplantae</taxon>
        <taxon>Streptophyta</taxon>
        <taxon>Embryophyta</taxon>
        <taxon>Tracheophyta</taxon>
        <taxon>Spermatophyta</taxon>
        <taxon>Magnoliopsida</taxon>
        <taxon>eudicotyledons</taxon>
        <taxon>Gunneridae</taxon>
        <taxon>Pentapetalae</taxon>
        <taxon>rosids</taxon>
        <taxon>malvids</taxon>
        <taxon>Brassicales</taxon>
        <taxon>Brassicaceae</taxon>
        <taxon>Brassiceae</taxon>
        <taxon>Brassica</taxon>
    </lineage>
</organism>
<name>A0A078J487_BRANA</name>
<proteinExistence type="inferred from homology"/>
<comment type="similarity">
    <text evidence="1 3">Belongs to the pirin family.</text>
</comment>
<reference evidence="7 8" key="1">
    <citation type="journal article" date="2014" name="Science">
        <title>Plant genetics. Early allopolyploid evolution in the post-Neolithic Brassica napus oilseed genome.</title>
        <authorList>
            <person name="Chalhoub B."/>
            <person name="Denoeud F."/>
            <person name="Liu S."/>
            <person name="Parkin I.A."/>
            <person name="Tang H."/>
            <person name="Wang X."/>
            <person name="Chiquet J."/>
            <person name="Belcram H."/>
            <person name="Tong C."/>
            <person name="Samans B."/>
            <person name="Correa M."/>
            <person name="Da Silva C."/>
            <person name="Just J."/>
            <person name="Falentin C."/>
            <person name="Koh C.S."/>
            <person name="Le Clainche I."/>
            <person name="Bernard M."/>
            <person name="Bento P."/>
            <person name="Noel B."/>
            <person name="Labadie K."/>
            <person name="Alberti A."/>
            <person name="Charles M."/>
            <person name="Arnaud D."/>
            <person name="Guo H."/>
            <person name="Daviaud C."/>
            <person name="Alamery S."/>
            <person name="Jabbari K."/>
            <person name="Zhao M."/>
            <person name="Edger P.P."/>
            <person name="Chelaifa H."/>
            <person name="Tack D."/>
            <person name="Lassalle G."/>
            <person name="Mestiri I."/>
            <person name="Schnel N."/>
            <person name="Le Paslier M.C."/>
            <person name="Fan G."/>
            <person name="Renault V."/>
            <person name="Bayer P.E."/>
            <person name="Golicz A.A."/>
            <person name="Manoli S."/>
            <person name="Lee T.H."/>
            <person name="Thi V.H."/>
            <person name="Chalabi S."/>
            <person name="Hu Q."/>
            <person name="Fan C."/>
            <person name="Tollenaere R."/>
            <person name="Lu Y."/>
            <person name="Battail C."/>
            <person name="Shen J."/>
            <person name="Sidebottom C.H."/>
            <person name="Wang X."/>
            <person name="Canaguier A."/>
            <person name="Chauveau A."/>
            <person name="Berard A."/>
            <person name="Deniot G."/>
            <person name="Guan M."/>
            <person name="Liu Z."/>
            <person name="Sun F."/>
            <person name="Lim Y.P."/>
            <person name="Lyons E."/>
            <person name="Town C.D."/>
            <person name="Bancroft I."/>
            <person name="Wang X."/>
            <person name="Meng J."/>
            <person name="Ma J."/>
            <person name="Pires J.C."/>
            <person name="King G.J."/>
            <person name="Brunel D."/>
            <person name="Delourme R."/>
            <person name="Renard M."/>
            <person name="Aury J.M."/>
            <person name="Adams K.L."/>
            <person name="Batley J."/>
            <person name="Snowdon R.J."/>
            <person name="Tost J."/>
            <person name="Edwards D."/>
            <person name="Zhou Y."/>
            <person name="Hua W."/>
            <person name="Sharpe A.G."/>
            <person name="Paterson A.H."/>
            <person name="Guan C."/>
            <person name="Wincker P."/>
        </authorList>
    </citation>
    <scope>NUCLEOTIDE SEQUENCE [LARGE SCALE GENOMIC DNA]</scope>
    <source>
        <strain evidence="8">cv. Darmor-bzh</strain>
    </source>
</reference>
<dbReference type="PaxDb" id="3708-A0A078J487"/>
<dbReference type="CDD" id="cd02247">
    <property type="entry name" value="cupin_pirin_C"/>
    <property type="match status" value="1"/>
</dbReference>
<evidence type="ECO:0000313" key="8">
    <source>
        <dbReference type="Proteomes" id="UP000028999"/>
    </source>
</evidence>
<dbReference type="STRING" id="3708.A0A078J487"/>
<feature type="binding site" evidence="2">
    <location>
        <position position="82"/>
    </location>
    <ligand>
        <name>Fe cation</name>
        <dbReference type="ChEBI" id="CHEBI:24875"/>
    </ligand>
</feature>
<dbReference type="PIRSF" id="PIRSF006232">
    <property type="entry name" value="Pirin"/>
    <property type="match status" value="1"/>
</dbReference>
<dbReference type="Gene3D" id="2.60.120.10">
    <property type="entry name" value="Jelly Rolls"/>
    <property type="match status" value="2"/>
</dbReference>
<dbReference type="InterPro" id="IPR003829">
    <property type="entry name" value="Pirin_N_dom"/>
</dbReference>
<dbReference type="InterPro" id="IPR008778">
    <property type="entry name" value="Pirin_C_dom"/>
</dbReference>
<dbReference type="GO" id="GO:0046872">
    <property type="term" value="F:metal ion binding"/>
    <property type="evidence" value="ECO:0007669"/>
    <property type="project" value="UniProtKB-KW"/>
</dbReference>
<reference evidence="7" key="2">
    <citation type="submission" date="2014-06" db="EMBL/GenBank/DDBJ databases">
        <authorList>
            <person name="Genoscope - CEA"/>
        </authorList>
    </citation>
    <scope>NUCLEOTIDE SEQUENCE</scope>
</reference>
<keyword evidence="8" id="KW-1185">Reference proteome</keyword>
<reference evidence="6" key="3">
    <citation type="submission" date="2021-01" db="EMBL/GenBank/DDBJ databases">
        <authorList>
            <consortium name="Genoscope - CEA"/>
            <person name="William W."/>
        </authorList>
    </citation>
    <scope>NUCLEOTIDE SEQUENCE</scope>
</reference>
<dbReference type="Gramene" id="CDY57499">
    <property type="protein sequence ID" value="CDY57499"/>
    <property type="gene ID" value="GSBRNA2T00022284001"/>
</dbReference>
<dbReference type="Pfam" id="PF02678">
    <property type="entry name" value="Pirin"/>
    <property type="match status" value="1"/>
</dbReference>
<dbReference type="OMA" id="HKYFKGH"/>
<feature type="binding site" evidence="2">
    <location>
        <position position="84"/>
    </location>
    <ligand>
        <name>Fe cation</name>
        <dbReference type="ChEBI" id="CHEBI:24875"/>
    </ligand>
</feature>
<evidence type="ECO:0000256" key="1">
    <source>
        <dbReference type="ARBA" id="ARBA00008416"/>
    </source>
</evidence>
<accession>A0A078J487</accession>
<dbReference type="InterPro" id="IPR011051">
    <property type="entry name" value="RmlC_Cupin_sf"/>
</dbReference>
<dbReference type="InterPro" id="IPR014710">
    <property type="entry name" value="RmlC-like_jellyroll"/>
</dbReference>
<dbReference type="PANTHER" id="PTHR13903">
    <property type="entry name" value="PIRIN-RELATED"/>
    <property type="match status" value="1"/>
</dbReference>
<evidence type="ECO:0000256" key="3">
    <source>
        <dbReference type="RuleBase" id="RU003457"/>
    </source>
</evidence>
<evidence type="ECO:0000313" key="6">
    <source>
        <dbReference type="EMBL" id="CAF2112913.1"/>
    </source>
</evidence>
<evidence type="ECO:0000259" key="4">
    <source>
        <dbReference type="Pfam" id="PF02678"/>
    </source>
</evidence>
<dbReference type="AlphaFoldDB" id="A0A078J487"/>
<dbReference type="SUPFAM" id="SSF51182">
    <property type="entry name" value="RmlC-like cupins"/>
    <property type="match status" value="1"/>
</dbReference>
<protein>
    <submittedName>
        <fullName evidence="6">(rape) hypothetical protein</fullName>
    </submittedName>
    <submittedName>
        <fullName evidence="7">BnaC08g48920D protein</fullName>
    </submittedName>
</protein>